<dbReference type="PANTHER" id="PTHR23037:SF30">
    <property type="entry name" value="INTERLEUKIN-2 RECEPTOR SUBUNIT BETA"/>
    <property type="match status" value="1"/>
</dbReference>
<reference evidence="21" key="1">
    <citation type="journal article" date="2011" name="Nature">
        <title>A high-resolution map of human evolutionary constraint using 29 mammals.</title>
        <authorList>
            <person name="Lindblad-Toh K."/>
            <person name="Garber M."/>
            <person name="Zuk O."/>
            <person name="Lin M.F."/>
            <person name="Parker B.J."/>
            <person name="Washietl S."/>
            <person name="Kheradpour P."/>
            <person name="Ernst J."/>
            <person name="Jordan G."/>
            <person name="Mauceli E."/>
            <person name="Ward L.D."/>
            <person name="Lowe C.B."/>
            <person name="Holloway A.K."/>
            <person name="Clamp M."/>
            <person name="Gnerre S."/>
            <person name="Alfoldi J."/>
            <person name="Beal K."/>
            <person name="Chang J."/>
            <person name="Clawson H."/>
            <person name="Cuff J."/>
            <person name="Di Palma F."/>
            <person name="Fitzgerald S."/>
            <person name="Flicek P."/>
            <person name="Guttman M."/>
            <person name="Hubisz M.J."/>
            <person name="Jaffe D.B."/>
            <person name="Jungreis I."/>
            <person name="Kent W.J."/>
            <person name="Kostka D."/>
            <person name="Lara M."/>
            <person name="Martins A.L."/>
            <person name="Massingham T."/>
            <person name="Moltke I."/>
            <person name="Raney B.J."/>
            <person name="Rasmussen M.D."/>
            <person name="Robinson J."/>
            <person name="Stark A."/>
            <person name="Vilella A.J."/>
            <person name="Wen J."/>
            <person name="Xie X."/>
            <person name="Zody M.C."/>
            <person name="Baldwin J."/>
            <person name="Bloom T."/>
            <person name="Chin C.W."/>
            <person name="Heiman D."/>
            <person name="Nicol R."/>
            <person name="Nusbaum C."/>
            <person name="Young S."/>
            <person name="Wilkinson J."/>
            <person name="Worley K.C."/>
            <person name="Kovar C.L."/>
            <person name="Muzny D.M."/>
            <person name="Gibbs R.A."/>
            <person name="Cree A."/>
            <person name="Dihn H.H."/>
            <person name="Fowler G."/>
            <person name="Jhangiani S."/>
            <person name="Joshi V."/>
            <person name="Lee S."/>
            <person name="Lewis L.R."/>
            <person name="Nazareth L.V."/>
            <person name="Okwuonu G."/>
            <person name="Santibanez J."/>
            <person name="Warren W.C."/>
            <person name="Mardis E.R."/>
            <person name="Weinstock G.M."/>
            <person name="Wilson R.K."/>
            <person name="Delehaunty K."/>
            <person name="Dooling D."/>
            <person name="Fronik C."/>
            <person name="Fulton L."/>
            <person name="Fulton B."/>
            <person name="Graves T."/>
            <person name="Minx P."/>
            <person name="Sodergren E."/>
            <person name="Birney E."/>
            <person name="Margulies E.H."/>
            <person name="Herrero J."/>
            <person name="Green E.D."/>
            <person name="Haussler D."/>
            <person name="Siepel A."/>
            <person name="Goldman N."/>
            <person name="Pollard K.S."/>
            <person name="Pedersen J.S."/>
            <person name="Lander E.S."/>
            <person name="Kellis M."/>
        </authorList>
    </citation>
    <scope>NUCLEOTIDE SEQUENCE [LARGE SCALE GENOMIC DNA]</scope>
    <source>
        <strain evidence="21">2N</strain>
    </source>
</reference>
<feature type="transmembrane region" description="Helical" evidence="17">
    <location>
        <begin position="242"/>
        <end position="266"/>
    </location>
</feature>
<evidence type="ECO:0000256" key="18">
    <source>
        <dbReference type="SAM" id="SignalP"/>
    </source>
</evidence>
<dbReference type="OrthoDB" id="9419853at2759"/>
<feature type="compositionally biased region" description="Low complexity" evidence="16">
    <location>
        <begin position="514"/>
        <end position="529"/>
    </location>
</feature>
<name>A0A286XKA5_CAVPO</name>
<sequence>MAAPALAWCLPLLVLLPLTAPPASAAVNDTSQLECFYNSKANVSCLWSREKGMQNTSCHIRARSNQRPWNWTCPMFEVSRTTWACNLVLGSPTSQPLTSQDVITARVMCWEGGQWRMVLTKVFQPFEYLRLVAPTSLQVTFVDTNRCNVTWHLTQISHYIDSYLEFEARTRSPGHSWEEATPLSLKQRQQWIFLEKLVPDTPYELQVRARVQRGQHSTWSPWSQALAFRTRPAAPRKEPLPFAWVLGPALGLGLACGVIISVFFLVNGNCLRPWLKKVLKCHIPDPSEFFPQLNSEYGGDFQKWLSSPFPSSSFSPGAPAPEISPLEVLDKDTKAAQLLLLQQDKAPLPSPSPSGHSQTSCFTNQGYFFFHLPDALEIEACQVYFTYDPCAEVEPEEGAPPGSPRAPLLPLPKEDDAYCTFPPGEDLLLFSSSLHGGPSTPHIVPGAAGTSEERLCLSLQEGAPQDLGPPPTMSPMPAVPDPVGFQSPLEQAPGVTGEEVPPPGPEDGADSPEQGQDQDQGQGQSQDQGQGQGQGQGRAAPFSCADTDVYLSLQELQAQDPAHLV</sequence>
<feature type="compositionally biased region" description="Pro residues" evidence="16">
    <location>
        <begin position="467"/>
        <end position="480"/>
    </location>
</feature>
<dbReference type="GeneTree" id="ENSGT00510000049239"/>
<dbReference type="EMBL" id="AAKN02031236">
    <property type="status" value="NOT_ANNOTATED_CDS"/>
    <property type="molecule type" value="Genomic_DNA"/>
</dbReference>
<dbReference type="FunCoup" id="A0A286XKA5">
    <property type="interactions" value="1009"/>
</dbReference>
<evidence type="ECO:0000256" key="3">
    <source>
        <dbReference type="ARBA" id="ARBA00016239"/>
    </source>
</evidence>
<dbReference type="GO" id="GO:0016064">
    <property type="term" value="P:immunoglobulin mediated immune response"/>
    <property type="evidence" value="ECO:0007669"/>
    <property type="project" value="TreeGrafter"/>
</dbReference>
<dbReference type="InterPro" id="IPR003961">
    <property type="entry name" value="FN3_dom"/>
</dbReference>
<dbReference type="Pfam" id="PF00041">
    <property type="entry name" value="fn3"/>
    <property type="match status" value="1"/>
</dbReference>
<dbReference type="Bgee" id="ENSCPOG00000040452">
    <property type="expression patterns" value="Expressed in liver and 7 other cell types or tissues"/>
</dbReference>
<dbReference type="GO" id="GO:0043066">
    <property type="term" value="P:negative regulation of apoptotic process"/>
    <property type="evidence" value="ECO:0007669"/>
    <property type="project" value="Ensembl"/>
</dbReference>
<dbReference type="InterPro" id="IPR036116">
    <property type="entry name" value="FN3_sf"/>
</dbReference>
<evidence type="ECO:0000256" key="12">
    <source>
        <dbReference type="ARBA" id="ARBA00026094"/>
    </source>
</evidence>
<evidence type="ECO:0000256" key="11">
    <source>
        <dbReference type="ARBA" id="ARBA00023180"/>
    </source>
</evidence>
<evidence type="ECO:0000256" key="7">
    <source>
        <dbReference type="ARBA" id="ARBA00022989"/>
    </source>
</evidence>
<dbReference type="Pfam" id="PF18707">
    <property type="entry name" value="IL2RB_N1"/>
    <property type="match status" value="1"/>
</dbReference>
<feature type="signal peptide" evidence="18">
    <location>
        <begin position="1"/>
        <end position="25"/>
    </location>
</feature>
<dbReference type="STRING" id="10141.ENSCPOP00000025841"/>
<evidence type="ECO:0000256" key="14">
    <source>
        <dbReference type="ARBA" id="ARBA00032935"/>
    </source>
</evidence>
<feature type="region of interest" description="Disordered" evidence="16">
    <location>
        <begin position="461"/>
        <end position="541"/>
    </location>
</feature>
<dbReference type="Ensembl" id="ENSCPOT00000042554.1">
    <property type="protein sequence ID" value="ENSCPOP00000025841.1"/>
    <property type="gene ID" value="ENSCPOG00000040452.1"/>
</dbReference>
<feature type="domain" description="Fibronectin type-III" evidence="19">
    <location>
        <begin position="133"/>
        <end position="233"/>
    </location>
</feature>
<keyword evidence="4" id="KW-1003">Cell membrane</keyword>
<evidence type="ECO:0000256" key="4">
    <source>
        <dbReference type="ARBA" id="ARBA00022475"/>
    </source>
</evidence>
<dbReference type="InterPro" id="IPR003531">
    <property type="entry name" value="Hempt_rcpt_S_F1_CS"/>
</dbReference>
<dbReference type="Proteomes" id="UP000005447">
    <property type="component" value="Unassembled WGS sequence"/>
</dbReference>
<dbReference type="GO" id="GO:0019976">
    <property type="term" value="F:interleukin-2 binding"/>
    <property type="evidence" value="ECO:0007669"/>
    <property type="project" value="Ensembl"/>
</dbReference>
<comment type="subunit">
    <text evidence="12">Non-covalent dimer of an alpha and a beta subunit. IL2R exists in 3 different forms: a high affinity dimer, an intermediate affinity monomer (beta subunit), and a low affinity monomer (alpha subunit). The high and intermediate affinity forms also associate with a gamma subunit. Interacts with SHB upon interleukin stimulation.</text>
</comment>
<evidence type="ECO:0000256" key="1">
    <source>
        <dbReference type="ARBA" id="ARBA00004251"/>
    </source>
</evidence>
<protein>
    <recommendedName>
        <fullName evidence="3">Interleukin-2 receptor subunit beta</fullName>
    </recommendedName>
    <alternativeName>
        <fullName evidence="14">High affinity IL-2 receptor subunit beta</fullName>
    </alternativeName>
    <alternativeName>
        <fullName evidence="13">p70-75</fullName>
    </alternativeName>
</protein>
<evidence type="ECO:0000256" key="15">
    <source>
        <dbReference type="ARBA" id="ARBA00045664"/>
    </source>
</evidence>
<accession>A0A286XKA5</accession>
<comment type="function">
    <text evidence="15">Receptor for interleukin-2. This beta subunit is involved in receptor mediated endocytosis and transduces the mitogenic signals of IL2. Probably in association with IL15RA, involved in the stimulation of neutrophil phagocytosis by IL15.</text>
</comment>
<dbReference type="VEuPathDB" id="HostDB:ENSCPOG00000040452"/>
<comment type="subcellular location">
    <subcellularLocation>
        <location evidence="1">Cell membrane</location>
        <topology evidence="1">Single-pass type I membrane protein</topology>
    </subcellularLocation>
</comment>
<dbReference type="InParanoid" id="A0A286XKA5"/>
<feature type="chain" id="PRO_5011562316" description="Interleukin-2 receptor subunit beta" evidence="18">
    <location>
        <begin position="26"/>
        <end position="565"/>
    </location>
</feature>
<keyword evidence="9" id="KW-1015">Disulfide bond</keyword>
<dbReference type="PROSITE" id="PS01355">
    <property type="entry name" value="HEMATOPO_REC_S_F1"/>
    <property type="match status" value="1"/>
</dbReference>
<evidence type="ECO:0000256" key="17">
    <source>
        <dbReference type="SAM" id="Phobius"/>
    </source>
</evidence>
<comment type="similarity">
    <text evidence="2">Belongs to the type I cytokine receptor family. Type 4 subfamily.</text>
</comment>
<dbReference type="GeneID" id="100730639"/>
<dbReference type="InterPro" id="IPR040951">
    <property type="entry name" value="IL2RB_N1"/>
</dbReference>
<evidence type="ECO:0000256" key="10">
    <source>
        <dbReference type="ARBA" id="ARBA00023170"/>
    </source>
</evidence>
<keyword evidence="10" id="KW-0675">Receptor</keyword>
<dbReference type="KEGG" id="cpoc:100730639"/>
<dbReference type="eggNOG" id="ENOG502S0MR">
    <property type="taxonomic scope" value="Eukaryota"/>
</dbReference>
<dbReference type="GO" id="GO:0015026">
    <property type="term" value="F:coreceptor activity"/>
    <property type="evidence" value="ECO:0007669"/>
    <property type="project" value="Ensembl"/>
</dbReference>
<evidence type="ECO:0000256" key="16">
    <source>
        <dbReference type="SAM" id="MobiDB-lite"/>
    </source>
</evidence>
<dbReference type="SUPFAM" id="SSF49265">
    <property type="entry name" value="Fibronectin type III"/>
    <property type="match status" value="2"/>
</dbReference>
<keyword evidence="21" id="KW-1185">Reference proteome</keyword>
<dbReference type="OMA" id="QTSCFTN"/>
<evidence type="ECO:0000256" key="8">
    <source>
        <dbReference type="ARBA" id="ARBA00023136"/>
    </source>
</evidence>
<reference evidence="20" key="3">
    <citation type="submission" date="2025-09" db="UniProtKB">
        <authorList>
            <consortium name="Ensembl"/>
        </authorList>
    </citation>
    <scope>IDENTIFICATION</scope>
    <source>
        <strain evidence="20">2N</strain>
    </source>
</reference>
<keyword evidence="6 18" id="KW-0732">Signal</keyword>
<reference evidence="20" key="2">
    <citation type="submission" date="2025-08" db="UniProtKB">
        <authorList>
            <consortium name="Ensembl"/>
        </authorList>
    </citation>
    <scope>IDENTIFICATION</scope>
    <source>
        <strain evidence="20">2N</strain>
    </source>
</reference>
<keyword evidence="8 17" id="KW-0472">Membrane</keyword>
<dbReference type="PANTHER" id="PTHR23037">
    <property type="entry name" value="CYTOKINE RECEPTOR"/>
    <property type="match status" value="1"/>
</dbReference>
<dbReference type="GO" id="GO:0042010">
    <property type="term" value="F:interleukin-15 receptor activity"/>
    <property type="evidence" value="ECO:0007669"/>
    <property type="project" value="Ensembl"/>
</dbReference>
<evidence type="ECO:0000313" key="21">
    <source>
        <dbReference type="Proteomes" id="UP000005447"/>
    </source>
</evidence>
<organism evidence="20 21">
    <name type="scientific">Cavia porcellus</name>
    <name type="common">Guinea pig</name>
    <dbReference type="NCBI Taxonomy" id="10141"/>
    <lineage>
        <taxon>Eukaryota</taxon>
        <taxon>Metazoa</taxon>
        <taxon>Chordata</taxon>
        <taxon>Craniata</taxon>
        <taxon>Vertebrata</taxon>
        <taxon>Euteleostomi</taxon>
        <taxon>Mammalia</taxon>
        <taxon>Eutheria</taxon>
        <taxon>Euarchontoglires</taxon>
        <taxon>Glires</taxon>
        <taxon>Rodentia</taxon>
        <taxon>Hystricomorpha</taxon>
        <taxon>Caviidae</taxon>
        <taxon>Cavia</taxon>
    </lineage>
</organism>
<evidence type="ECO:0000256" key="5">
    <source>
        <dbReference type="ARBA" id="ARBA00022692"/>
    </source>
</evidence>
<dbReference type="GO" id="GO:0009897">
    <property type="term" value="C:external side of plasma membrane"/>
    <property type="evidence" value="ECO:0007669"/>
    <property type="project" value="Ensembl"/>
</dbReference>
<dbReference type="PROSITE" id="PS50853">
    <property type="entry name" value="FN3"/>
    <property type="match status" value="1"/>
</dbReference>
<dbReference type="CTD" id="3560"/>
<evidence type="ECO:0000313" key="20">
    <source>
        <dbReference type="Ensembl" id="ENSCPOP00000025841.1"/>
    </source>
</evidence>
<evidence type="ECO:0000256" key="2">
    <source>
        <dbReference type="ARBA" id="ARBA00008280"/>
    </source>
</evidence>
<dbReference type="RefSeq" id="XP_013008650.1">
    <property type="nucleotide sequence ID" value="XM_013153196.3"/>
</dbReference>
<evidence type="ECO:0000256" key="9">
    <source>
        <dbReference type="ARBA" id="ARBA00023157"/>
    </source>
</evidence>
<evidence type="ECO:0000256" key="13">
    <source>
        <dbReference type="ARBA" id="ARBA00031280"/>
    </source>
</evidence>
<dbReference type="Gene3D" id="2.60.40.10">
    <property type="entry name" value="Immunoglobulins"/>
    <property type="match status" value="2"/>
</dbReference>
<dbReference type="GO" id="GO:0004911">
    <property type="term" value="F:interleukin-2 receptor activity"/>
    <property type="evidence" value="ECO:0007669"/>
    <property type="project" value="Ensembl"/>
</dbReference>
<keyword evidence="5 17" id="KW-0812">Transmembrane</keyword>
<evidence type="ECO:0000259" key="19">
    <source>
        <dbReference type="PROSITE" id="PS50853"/>
    </source>
</evidence>
<dbReference type="CDD" id="cd00063">
    <property type="entry name" value="FN3"/>
    <property type="match status" value="1"/>
</dbReference>
<dbReference type="GO" id="GO:0050766">
    <property type="term" value="P:positive regulation of phagocytosis"/>
    <property type="evidence" value="ECO:0007669"/>
    <property type="project" value="Ensembl"/>
</dbReference>
<proteinExistence type="inferred from homology"/>
<evidence type="ECO:0000256" key="6">
    <source>
        <dbReference type="ARBA" id="ARBA00022729"/>
    </source>
</evidence>
<dbReference type="AlphaFoldDB" id="A0A286XKA5"/>
<dbReference type="RefSeq" id="XP_003470407.1">
    <property type="nucleotide sequence ID" value="XM_003470359.4"/>
</dbReference>
<gene>
    <name evidence="20" type="primary">IL2RB</name>
</gene>
<keyword evidence="7 17" id="KW-1133">Transmembrane helix</keyword>
<keyword evidence="11" id="KW-0325">Glycoprotein</keyword>
<dbReference type="InterPro" id="IPR013783">
    <property type="entry name" value="Ig-like_fold"/>
</dbReference>
<dbReference type="SMART" id="SM00060">
    <property type="entry name" value="FN3"/>
    <property type="match status" value="1"/>
</dbReference>